<dbReference type="AlphaFoldDB" id="A0A4W3GRR4"/>
<dbReference type="InterPro" id="IPR000477">
    <property type="entry name" value="RT_dom"/>
</dbReference>
<feature type="domain" description="Reverse transcriptase" evidence="5">
    <location>
        <begin position="205"/>
        <end position="385"/>
    </location>
</feature>
<dbReference type="EC" id="3.1.26.4" evidence="2"/>
<dbReference type="InterPro" id="IPR018061">
    <property type="entry name" value="Retropepsins"/>
</dbReference>
<dbReference type="PROSITE" id="PS50878">
    <property type="entry name" value="RT_POL"/>
    <property type="match status" value="1"/>
</dbReference>
<dbReference type="InterPro" id="IPR043128">
    <property type="entry name" value="Rev_trsase/Diguanyl_cyclase"/>
</dbReference>
<dbReference type="SUPFAM" id="SSF50630">
    <property type="entry name" value="Acid proteases"/>
    <property type="match status" value="1"/>
</dbReference>
<dbReference type="PANTHER" id="PTHR33064">
    <property type="entry name" value="POL PROTEIN"/>
    <property type="match status" value="1"/>
</dbReference>
<name>A0A4W3GRR4_CALMI</name>
<dbReference type="OMA" id="TCAPEIF"/>
<proteinExistence type="inferred from homology"/>
<dbReference type="STRING" id="7868.ENSCMIP00000006266"/>
<dbReference type="Gene3D" id="2.40.70.10">
    <property type="entry name" value="Acid Proteases"/>
    <property type="match status" value="1"/>
</dbReference>
<dbReference type="PROSITE" id="PS00141">
    <property type="entry name" value="ASP_PROTEASE"/>
    <property type="match status" value="1"/>
</dbReference>
<keyword evidence="3" id="KW-0378">Hydrolase</keyword>
<dbReference type="GO" id="GO:0006508">
    <property type="term" value="P:proteolysis"/>
    <property type="evidence" value="ECO:0007669"/>
    <property type="project" value="InterPro"/>
</dbReference>
<evidence type="ECO:0000256" key="1">
    <source>
        <dbReference type="ARBA" id="ARBA00010879"/>
    </source>
</evidence>
<organism evidence="6 7">
    <name type="scientific">Callorhinchus milii</name>
    <name type="common">Ghost shark</name>
    <dbReference type="NCBI Taxonomy" id="7868"/>
    <lineage>
        <taxon>Eukaryota</taxon>
        <taxon>Metazoa</taxon>
        <taxon>Chordata</taxon>
        <taxon>Craniata</taxon>
        <taxon>Vertebrata</taxon>
        <taxon>Chondrichthyes</taxon>
        <taxon>Holocephali</taxon>
        <taxon>Chimaeriformes</taxon>
        <taxon>Callorhinchidae</taxon>
        <taxon>Callorhinchus</taxon>
    </lineage>
</organism>
<dbReference type="Proteomes" id="UP000314986">
    <property type="component" value="Unassembled WGS sequence"/>
</dbReference>
<dbReference type="InterPro" id="IPR021109">
    <property type="entry name" value="Peptidase_aspartic_dom_sf"/>
</dbReference>
<dbReference type="SUPFAM" id="SSF56672">
    <property type="entry name" value="DNA/RNA polymerases"/>
    <property type="match status" value="1"/>
</dbReference>
<dbReference type="InterPro" id="IPR001969">
    <property type="entry name" value="Aspartic_peptidase_AS"/>
</dbReference>
<comment type="similarity">
    <text evidence="1">Belongs to the beta type-B retroviral polymerase family. HERV class-II K(HML-2) pol subfamily.</text>
</comment>
<evidence type="ECO:0000259" key="5">
    <source>
        <dbReference type="PROSITE" id="PS50878"/>
    </source>
</evidence>
<reference evidence="6" key="5">
    <citation type="submission" date="2025-09" db="UniProtKB">
        <authorList>
            <consortium name="Ensembl"/>
        </authorList>
    </citation>
    <scope>IDENTIFICATION</scope>
</reference>
<dbReference type="Pfam" id="PF00078">
    <property type="entry name" value="RVT_1"/>
    <property type="match status" value="1"/>
</dbReference>
<evidence type="ECO:0000313" key="7">
    <source>
        <dbReference type="Proteomes" id="UP000314986"/>
    </source>
</evidence>
<dbReference type="Gene3D" id="3.10.10.10">
    <property type="entry name" value="HIV Type 1 Reverse Transcriptase, subunit A, domain 1"/>
    <property type="match status" value="1"/>
</dbReference>
<feature type="domain" description="Peptidase A2" evidence="4">
    <location>
        <begin position="23"/>
        <end position="95"/>
    </location>
</feature>
<sequence>MLLLTNAAVKEPILTVIVEGREVPFLVDSGATCSSIQSQLGFKTNGKTTNLSGFAGILQNYANTIPLVTTYGDVTVEHCFVVTTNLDVNILARDLLCDLGIMVHDALLWADTCNSGIQVKNTVSVEFWSPIPVVGILNKHASHTRSSPQGIDSRVWAVDKMQLGYTNVLPIKIPIKDGERLPSIRQYPLKREVEEGIKPLITSFLEQGVLVACSSPCNTPILRVLKKNEDYRLVQDLRAINKIVKEAYALVPNPATICSLIPAETEVFTLIDLQNAFFSIPLDKSSQYLFAFTFQGRQYTWTRLLQGFVNSPTIFSTTLQSQLRKIKLKEGSTVIQYIDDLLLASSSRDANEKGSVQLLNELKNLSKWIEAYPTTCNTAETVVNI</sequence>
<keyword evidence="7" id="KW-1185">Reference proteome</keyword>
<evidence type="ECO:0000256" key="2">
    <source>
        <dbReference type="ARBA" id="ARBA00012180"/>
    </source>
</evidence>
<dbReference type="Ensembl" id="ENSCMIT00000006475.1">
    <property type="protein sequence ID" value="ENSCMIP00000006266.1"/>
    <property type="gene ID" value="ENSCMIG00000003603.1"/>
</dbReference>
<reference evidence="7" key="2">
    <citation type="journal article" date="2007" name="PLoS Biol.">
        <title>Survey sequencing and comparative analysis of the elephant shark (Callorhinchus milii) genome.</title>
        <authorList>
            <person name="Venkatesh B."/>
            <person name="Kirkness E.F."/>
            <person name="Loh Y.H."/>
            <person name="Halpern A.L."/>
            <person name="Lee A.P."/>
            <person name="Johnson J."/>
            <person name="Dandona N."/>
            <person name="Viswanathan L.D."/>
            <person name="Tay A."/>
            <person name="Venter J.C."/>
            <person name="Strausberg R.L."/>
            <person name="Brenner S."/>
        </authorList>
    </citation>
    <scope>NUCLEOTIDE SEQUENCE [LARGE SCALE GENOMIC DNA]</scope>
</reference>
<dbReference type="GeneTree" id="ENSGT00940000163417"/>
<reference evidence="7" key="1">
    <citation type="journal article" date="2006" name="Science">
        <title>Ancient noncoding elements conserved in the human genome.</title>
        <authorList>
            <person name="Venkatesh B."/>
            <person name="Kirkness E.F."/>
            <person name="Loh Y.H."/>
            <person name="Halpern A.L."/>
            <person name="Lee A.P."/>
            <person name="Johnson J."/>
            <person name="Dandona N."/>
            <person name="Viswanathan L.D."/>
            <person name="Tay A."/>
            <person name="Venter J.C."/>
            <person name="Strausberg R.L."/>
            <person name="Brenner S."/>
        </authorList>
    </citation>
    <scope>NUCLEOTIDE SEQUENCE [LARGE SCALE GENOMIC DNA]</scope>
</reference>
<dbReference type="InterPro" id="IPR043502">
    <property type="entry name" value="DNA/RNA_pol_sf"/>
</dbReference>
<dbReference type="PROSITE" id="PS50175">
    <property type="entry name" value="ASP_PROT_RETROV"/>
    <property type="match status" value="1"/>
</dbReference>
<dbReference type="GO" id="GO:0004190">
    <property type="term" value="F:aspartic-type endopeptidase activity"/>
    <property type="evidence" value="ECO:0007669"/>
    <property type="project" value="InterPro"/>
</dbReference>
<dbReference type="GO" id="GO:0004523">
    <property type="term" value="F:RNA-DNA hybrid ribonuclease activity"/>
    <property type="evidence" value="ECO:0007669"/>
    <property type="project" value="UniProtKB-EC"/>
</dbReference>
<protein>
    <recommendedName>
        <fullName evidence="2">ribonuclease H</fullName>
        <ecNumber evidence="2">3.1.26.4</ecNumber>
    </recommendedName>
</protein>
<reference evidence="7" key="3">
    <citation type="journal article" date="2014" name="Nature">
        <title>Elephant shark genome provides unique insights into gnathostome evolution.</title>
        <authorList>
            <consortium name="International Elephant Shark Genome Sequencing Consortium"/>
            <person name="Venkatesh B."/>
            <person name="Lee A.P."/>
            <person name="Ravi V."/>
            <person name="Maurya A.K."/>
            <person name="Lian M.M."/>
            <person name="Swann J.B."/>
            <person name="Ohta Y."/>
            <person name="Flajnik M.F."/>
            <person name="Sutoh Y."/>
            <person name="Kasahara M."/>
            <person name="Hoon S."/>
            <person name="Gangu V."/>
            <person name="Roy S.W."/>
            <person name="Irimia M."/>
            <person name="Korzh V."/>
            <person name="Kondrychyn I."/>
            <person name="Lim Z.W."/>
            <person name="Tay B.H."/>
            <person name="Tohari S."/>
            <person name="Kong K.W."/>
            <person name="Ho S."/>
            <person name="Lorente-Galdos B."/>
            <person name="Quilez J."/>
            <person name="Marques-Bonet T."/>
            <person name="Raney B.J."/>
            <person name="Ingham P.W."/>
            <person name="Tay A."/>
            <person name="Hillier L.W."/>
            <person name="Minx P."/>
            <person name="Boehm T."/>
            <person name="Wilson R.K."/>
            <person name="Brenner S."/>
            <person name="Warren W.C."/>
        </authorList>
    </citation>
    <scope>NUCLEOTIDE SEQUENCE [LARGE SCALE GENOMIC DNA]</scope>
</reference>
<reference evidence="6" key="4">
    <citation type="submission" date="2025-08" db="UniProtKB">
        <authorList>
            <consortium name="Ensembl"/>
        </authorList>
    </citation>
    <scope>IDENTIFICATION</scope>
</reference>
<dbReference type="Gene3D" id="3.30.70.270">
    <property type="match status" value="1"/>
</dbReference>
<evidence type="ECO:0000313" key="6">
    <source>
        <dbReference type="Ensembl" id="ENSCMIP00000006266.1"/>
    </source>
</evidence>
<evidence type="ECO:0000256" key="3">
    <source>
        <dbReference type="ARBA" id="ARBA00022801"/>
    </source>
</evidence>
<dbReference type="InParanoid" id="A0A4W3GRR4"/>
<accession>A0A4W3GRR4</accession>
<dbReference type="PANTHER" id="PTHR33064:SF37">
    <property type="entry name" value="RIBONUCLEASE H"/>
    <property type="match status" value="1"/>
</dbReference>
<dbReference type="InterPro" id="IPR001995">
    <property type="entry name" value="Peptidase_A2_cat"/>
</dbReference>
<dbReference type="InterPro" id="IPR051320">
    <property type="entry name" value="Viral_Replic_Matur_Polypro"/>
</dbReference>
<dbReference type="Pfam" id="PF00077">
    <property type="entry name" value="RVP"/>
    <property type="match status" value="1"/>
</dbReference>
<evidence type="ECO:0000259" key="4">
    <source>
        <dbReference type="PROSITE" id="PS50175"/>
    </source>
</evidence>